<organism evidence="1 2">
    <name type="scientific">Negativicoccus succinicivorans</name>
    <dbReference type="NCBI Taxonomy" id="620903"/>
    <lineage>
        <taxon>Bacteria</taxon>
        <taxon>Bacillati</taxon>
        <taxon>Bacillota</taxon>
        <taxon>Negativicutes</taxon>
        <taxon>Veillonellales</taxon>
        <taxon>Veillonellaceae</taxon>
        <taxon>Negativicoccus</taxon>
    </lineage>
</organism>
<keyword evidence="2" id="KW-1185">Reference proteome</keyword>
<gene>
    <name evidence="1" type="ORF">HNR45_001321</name>
</gene>
<protein>
    <submittedName>
        <fullName evidence="1">Uncharacterized protein</fullName>
    </submittedName>
</protein>
<proteinExistence type="predicted"/>
<comment type="caution">
    <text evidence="1">The sequence shown here is derived from an EMBL/GenBank/DDBJ whole genome shotgun (WGS) entry which is preliminary data.</text>
</comment>
<dbReference type="EMBL" id="JACHHI010000007">
    <property type="protein sequence ID" value="MBB6478250.1"/>
    <property type="molecule type" value="Genomic_DNA"/>
</dbReference>
<dbReference type="AlphaFoldDB" id="A0A841R5A8"/>
<reference evidence="1 2" key="1">
    <citation type="submission" date="2020-08" db="EMBL/GenBank/DDBJ databases">
        <title>Genomic Encyclopedia of Type Strains, Phase IV (KMG-IV): sequencing the most valuable type-strain genomes for metagenomic binning, comparative biology and taxonomic classification.</title>
        <authorList>
            <person name="Goeker M."/>
        </authorList>
    </citation>
    <scope>NUCLEOTIDE SEQUENCE [LARGE SCALE GENOMIC DNA]</scope>
    <source>
        <strain evidence="1 2">DSM 21255</strain>
    </source>
</reference>
<evidence type="ECO:0000313" key="1">
    <source>
        <dbReference type="EMBL" id="MBB6478250.1"/>
    </source>
</evidence>
<sequence length="123" mass="13098">MNMKSRGFIFPEVLFLILIMTVVGGTLAATVLGAVHNAAGGREQTERAALLQETAEKLKYAYLVDGVPAGYSITKEYNAHHFTIDVAGTEAAEPGVYGYEITVSGSRGADAVTIWLPRGNTHA</sequence>
<dbReference type="GeneID" id="93486575"/>
<evidence type="ECO:0000313" key="2">
    <source>
        <dbReference type="Proteomes" id="UP000591941"/>
    </source>
</evidence>
<dbReference type="Proteomes" id="UP000591941">
    <property type="component" value="Unassembled WGS sequence"/>
</dbReference>
<dbReference type="RefSeq" id="WP_159823287.1">
    <property type="nucleotide sequence ID" value="NZ_CABWNB010000005.1"/>
</dbReference>
<accession>A0A841R5A8</accession>
<name>A0A841R5A8_9FIRM</name>